<dbReference type="PROSITE" id="PS51257">
    <property type="entry name" value="PROKAR_LIPOPROTEIN"/>
    <property type="match status" value="1"/>
</dbReference>
<dbReference type="EMBL" id="RDSR01000012">
    <property type="protein sequence ID" value="RNE62284.1"/>
    <property type="molecule type" value="Genomic_DNA"/>
</dbReference>
<feature type="region of interest" description="Disordered" evidence="1">
    <location>
        <begin position="25"/>
        <end position="54"/>
    </location>
</feature>
<name>A0A3M8LC88_9MICO</name>
<evidence type="ECO:0000313" key="2">
    <source>
        <dbReference type="EMBL" id="RNE62284.1"/>
    </source>
</evidence>
<evidence type="ECO:0000256" key="1">
    <source>
        <dbReference type="SAM" id="MobiDB-lite"/>
    </source>
</evidence>
<proteinExistence type="predicted"/>
<comment type="caution">
    <text evidence="2">The sequence shown here is derived from an EMBL/GenBank/DDBJ whole genome shotgun (WGS) entry which is preliminary data.</text>
</comment>
<dbReference type="AlphaFoldDB" id="A0A3M8LC88"/>
<dbReference type="OrthoDB" id="9863839at2"/>
<dbReference type="Proteomes" id="UP000279859">
    <property type="component" value="Unassembled WGS sequence"/>
</dbReference>
<feature type="compositionally biased region" description="Pro residues" evidence="1">
    <location>
        <begin position="39"/>
        <end position="51"/>
    </location>
</feature>
<gene>
    <name evidence="2" type="ORF">EEJ31_08655</name>
</gene>
<accession>A0A3M8LC88</accession>
<organism evidence="2 3">
    <name type="scientific">Cryobacterium tepidiphilum</name>
    <dbReference type="NCBI Taxonomy" id="2486026"/>
    <lineage>
        <taxon>Bacteria</taxon>
        <taxon>Bacillati</taxon>
        <taxon>Actinomycetota</taxon>
        <taxon>Actinomycetes</taxon>
        <taxon>Micrococcales</taxon>
        <taxon>Microbacteriaceae</taxon>
        <taxon>Cryobacterium</taxon>
    </lineage>
</organism>
<sequence>MRAAGTALVLAGVLALTGCTSSSTVIRDETPSATAAPRPAGPSPAPSPTASPVPGVLPVAPSAFTETALAAESKRTADAVQALIDPGAIVNVDDHSQLVTKNDGTGHYYGILRTITLVPATDATHLAQSMAATLLASGWLSRDSSDKGEVYLTGLASATDDASSWFLVIGGDDTTQGQSALSIQMASPDIRP</sequence>
<reference evidence="2 3" key="1">
    <citation type="submission" date="2018-11" db="EMBL/GenBank/DDBJ databases">
        <title>Cryobacterium sp. nov., isolated from rhizosphere soil of lettuce.</title>
        <authorList>
            <person name="Wang Y."/>
        </authorList>
    </citation>
    <scope>NUCLEOTIDE SEQUENCE [LARGE SCALE GENOMIC DNA]</scope>
    <source>
        <strain evidence="2 3">NEAU-85</strain>
    </source>
</reference>
<evidence type="ECO:0000313" key="3">
    <source>
        <dbReference type="Proteomes" id="UP000279859"/>
    </source>
</evidence>
<dbReference type="RefSeq" id="WP_123045907.1">
    <property type="nucleotide sequence ID" value="NZ_RDSR01000012.1"/>
</dbReference>
<keyword evidence="3" id="KW-1185">Reference proteome</keyword>
<protein>
    <submittedName>
        <fullName evidence="2">Uncharacterized protein</fullName>
    </submittedName>
</protein>